<dbReference type="OrthoDB" id="10003276at2759"/>
<name>A0A0V0Q8F1_PSEPJ</name>
<gene>
    <name evidence="4" type="ORF">PPERSA_12384</name>
</gene>
<keyword evidence="5" id="KW-1185">Reference proteome</keyword>
<dbReference type="CDD" id="cd09631">
    <property type="entry name" value="DOMON_DOH"/>
    <property type="match status" value="1"/>
</dbReference>
<evidence type="ECO:0000259" key="3">
    <source>
        <dbReference type="PROSITE" id="PS50836"/>
    </source>
</evidence>
<feature type="domain" description="DOMON" evidence="3">
    <location>
        <begin position="32"/>
        <end position="152"/>
    </location>
</feature>
<proteinExistence type="predicted"/>
<evidence type="ECO:0000313" key="5">
    <source>
        <dbReference type="Proteomes" id="UP000054937"/>
    </source>
</evidence>
<dbReference type="Pfam" id="PF03351">
    <property type="entry name" value="DOMON"/>
    <property type="match status" value="1"/>
</dbReference>
<dbReference type="InterPro" id="IPR045266">
    <property type="entry name" value="DOH_DOMON"/>
</dbReference>
<dbReference type="AlphaFoldDB" id="A0A0V0Q8F1"/>
<feature type="signal peptide" evidence="2">
    <location>
        <begin position="1"/>
        <end position="20"/>
    </location>
</feature>
<feature type="chain" id="PRO_5006867363" description="DOMON domain-containing protein" evidence="2">
    <location>
        <begin position="21"/>
        <end position="278"/>
    </location>
</feature>
<comment type="caution">
    <text evidence="4">The sequence shown here is derived from an EMBL/GenBank/DDBJ whole genome shotgun (WGS) entry which is preliminary data.</text>
</comment>
<evidence type="ECO:0000256" key="1">
    <source>
        <dbReference type="SAM" id="MobiDB-lite"/>
    </source>
</evidence>
<evidence type="ECO:0000313" key="4">
    <source>
        <dbReference type="EMBL" id="KRW98427.1"/>
    </source>
</evidence>
<sequence length="278" mass="31793">MNQKLYQVLILISLLIITFQQPLEWSEPLSIGNFELSHTPDDTDSSIIWFRLIGNNNGWVAMGNGVVQQMSNMDVVLFQFLEGEIKVTDRRALQIGPPPPAEDSEQNIQFDSENSSFVDGQWNLIWSRKIIATEENDISYECGVNNIAIAYNSETHDLVYHTNRFISELNIDPELYKCSQEEIEDEDEGEEEGEAMVIVEGEQGEEQMEGEEQIEGEEQLQDQEQIEGEDQKEEEEGENQMEGEEFEEDEEDKDKVEDNSQIVQISFALILCAISVLL</sequence>
<dbReference type="PROSITE" id="PS50836">
    <property type="entry name" value="DOMON"/>
    <property type="match status" value="1"/>
</dbReference>
<reference evidence="4 5" key="1">
    <citation type="journal article" date="2015" name="Sci. Rep.">
        <title>Genome of the facultative scuticociliatosis pathogen Pseudocohnilembus persalinus provides insight into its virulence through horizontal gene transfer.</title>
        <authorList>
            <person name="Xiong J."/>
            <person name="Wang G."/>
            <person name="Cheng J."/>
            <person name="Tian M."/>
            <person name="Pan X."/>
            <person name="Warren A."/>
            <person name="Jiang C."/>
            <person name="Yuan D."/>
            <person name="Miao W."/>
        </authorList>
    </citation>
    <scope>NUCLEOTIDE SEQUENCE [LARGE SCALE GENOMIC DNA]</scope>
    <source>
        <strain evidence="4">36N120E</strain>
    </source>
</reference>
<feature type="region of interest" description="Disordered" evidence="1">
    <location>
        <begin position="203"/>
        <end position="257"/>
    </location>
</feature>
<protein>
    <recommendedName>
        <fullName evidence="3">DOMON domain-containing protein</fullName>
    </recommendedName>
</protein>
<dbReference type="SUPFAM" id="SSF49344">
    <property type="entry name" value="CBD9-like"/>
    <property type="match status" value="1"/>
</dbReference>
<dbReference type="InterPro" id="IPR005018">
    <property type="entry name" value="DOMON_domain"/>
</dbReference>
<dbReference type="EMBL" id="LDAU01000246">
    <property type="protein sequence ID" value="KRW98427.1"/>
    <property type="molecule type" value="Genomic_DNA"/>
</dbReference>
<feature type="compositionally biased region" description="Acidic residues" evidence="1">
    <location>
        <begin position="203"/>
        <end position="252"/>
    </location>
</feature>
<accession>A0A0V0Q8F1</accession>
<keyword evidence="2" id="KW-0732">Signal</keyword>
<evidence type="ECO:0000256" key="2">
    <source>
        <dbReference type="SAM" id="SignalP"/>
    </source>
</evidence>
<dbReference type="InParanoid" id="A0A0V0Q8F1"/>
<dbReference type="Proteomes" id="UP000054937">
    <property type="component" value="Unassembled WGS sequence"/>
</dbReference>
<organism evidence="4 5">
    <name type="scientific">Pseudocohnilembus persalinus</name>
    <name type="common">Ciliate</name>
    <dbReference type="NCBI Taxonomy" id="266149"/>
    <lineage>
        <taxon>Eukaryota</taxon>
        <taxon>Sar</taxon>
        <taxon>Alveolata</taxon>
        <taxon>Ciliophora</taxon>
        <taxon>Intramacronucleata</taxon>
        <taxon>Oligohymenophorea</taxon>
        <taxon>Scuticociliatia</taxon>
        <taxon>Philasterida</taxon>
        <taxon>Pseudocohnilembidae</taxon>
        <taxon>Pseudocohnilembus</taxon>
    </lineage>
</organism>